<accession>A0A9W8LZ04</accession>
<evidence type="ECO:0000313" key="4">
    <source>
        <dbReference type="Proteomes" id="UP001139887"/>
    </source>
</evidence>
<feature type="compositionally biased region" description="Polar residues" evidence="2">
    <location>
        <begin position="45"/>
        <end position="59"/>
    </location>
</feature>
<gene>
    <name evidence="3" type="ORF">IWW36_002965</name>
</gene>
<organism evidence="3 4">
    <name type="scientific">Coemansia brasiliensis</name>
    <dbReference type="NCBI Taxonomy" id="2650707"/>
    <lineage>
        <taxon>Eukaryota</taxon>
        <taxon>Fungi</taxon>
        <taxon>Fungi incertae sedis</taxon>
        <taxon>Zoopagomycota</taxon>
        <taxon>Kickxellomycotina</taxon>
        <taxon>Kickxellomycetes</taxon>
        <taxon>Kickxellales</taxon>
        <taxon>Kickxellaceae</taxon>
        <taxon>Coemansia</taxon>
    </lineage>
</organism>
<dbReference type="OrthoDB" id="5591338at2759"/>
<feature type="coiled-coil region" evidence="1">
    <location>
        <begin position="206"/>
        <end position="363"/>
    </location>
</feature>
<evidence type="ECO:0000256" key="1">
    <source>
        <dbReference type="SAM" id="Coils"/>
    </source>
</evidence>
<dbReference type="Proteomes" id="UP001139887">
    <property type="component" value="Unassembled WGS sequence"/>
</dbReference>
<feature type="region of interest" description="Disordered" evidence="2">
    <location>
        <begin position="39"/>
        <end position="72"/>
    </location>
</feature>
<sequence>MHWANDKYQLLLTSPSLCGQEMFQEIRDILESAADLAGKDDYEQQQEQSNASNGVQQSVATPSESSQSSIAASPRMDNVIGMDDLMAANNAGLEVFNQQQGHKAEAAMLMQAAIICQWARICEAELAIELLQCHGCSKALNSSMSVISSIQQSKLLLAPALFQEPSMPYVLETLSLAISAQSSALKPYIEHHSKLQHRIHEHEVQAIELNESNLQMQARLHQLQTQSAQLKAESSDQSNQLSLAQAANLDLSKKLTEYQQQQQQAEEDVEKWKHSCAQSKSQAERLQACYDDASKQLAQLSTDYEQLQASMTAKQTRWDETHKMMSDSISKLETALHDAVSRLRQLESEKAAEKATADELRSQLTVINAKLSEYTRLSETMFNLSRLPH</sequence>
<dbReference type="AlphaFoldDB" id="A0A9W8LZ04"/>
<name>A0A9W8LZ04_9FUNG</name>
<reference evidence="3" key="1">
    <citation type="submission" date="2022-07" db="EMBL/GenBank/DDBJ databases">
        <title>Phylogenomic reconstructions and comparative analyses of Kickxellomycotina fungi.</title>
        <authorList>
            <person name="Reynolds N.K."/>
            <person name="Stajich J.E."/>
            <person name="Barry K."/>
            <person name="Grigoriev I.V."/>
            <person name="Crous P."/>
            <person name="Smith M.E."/>
        </authorList>
    </citation>
    <scope>NUCLEOTIDE SEQUENCE</scope>
    <source>
        <strain evidence="3">NRRL 1566</strain>
    </source>
</reference>
<evidence type="ECO:0000313" key="3">
    <source>
        <dbReference type="EMBL" id="KAJ2848972.1"/>
    </source>
</evidence>
<keyword evidence="1" id="KW-0175">Coiled coil</keyword>
<feature type="compositionally biased region" description="Low complexity" evidence="2">
    <location>
        <begin position="60"/>
        <end position="72"/>
    </location>
</feature>
<proteinExistence type="predicted"/>
<evidence type="ECO:0000256" key="2">
    <source>
        <dbReference type="SAM" id="MobiDB-lite"/>
    </source>
</evidence>
<dbReference type="EMBL" id="JANBUW010000116">
    <property type="protein sequence ID" value="KAJ2848972.1"/>
    <property type="molecule type" value="Genomic_DNA"/>
</dbReference>
<protein>
    <submittedName>
        <fullName evidence="3">Uncharacterized protein</fullName>
    </submittedName>
</protein>
<comment type="caution">
    <text evidence="3">The sequence shown here is derived from an EMBL/GenBank/DDBJ whole genome shotgun (WGS) entry which is preliminary data.</text>
</comment>
<keyword evidence="4" id="KW-1185">Reference proteome</keyword>